<feature type="domain" description="ABC transporter" evidence="4">
    <location>
        <begin position="2"/>
        <end position="227"/>
    </location>
</feature>
<dbReference type="GO" id="GO:0005524">
    <property type="term" value="F:ATP binding"/>
    <property type="evidence" value="ECO:0007669"/>
    <property type="project" value="UniProtKB-KW"/>
</dbReference>
<dbReference type="InterPro" id="IPR051782">
    <property type="entry name" value="ABC_Transporter_VariousFunc"/>
</dbReference>
<name>A0A9D1AF26_9FIRM</name>
<evidence type="ECO:0000256" key="2">
    <source>
        <dbReference type="ARBA" id="ARBA00022741"/>
    </source>
</evidence>
<dbReference type="Proteomes" id="UP000824179">
    <property type="component" value="Unassembled WGS sequence"/>
</dbReference>
<dbReference type="InterPro" id="IPR003593">
    <property type="entry name" value="AAA+_ATPase"/>
</dbReference>
<dbReference type="AlphaFoldDB" id="A0A9D1AF26"/>
<accession>A0A9D1AF26</accession>
<keyword evidence="2" id="KW-0547">Nucleotide-binding</keyword>
<comment type="caution">
    <text evidence="5">The sequence shown here is derived from an EMBL/GenBank/DDBJ whole genome shotgun (WGS) entry which is preliminary data.</text>
</comment>
<protein>
    <submittedName>
        <fullName evidence="5">ABC transporter ATP-binding protein</fullName>
    </submittedName>
</protein>
<evidence type="ECO:0000259" key="4">
    <source>
        <dbReference type="PROSITE" id="PS50893"/>
    </source>
</evidence>
<dbReference type="PANTHER" id="PTHR42939">
    <property type="entry name" value="ABC TRANSPORTER ATP-BINDING PROTEIN ALBC-RELATED"/>
    <property type="match status" value="1"/>
</dbReference>
<dbReference type="InterPro" id="IPR003439">
    <property type="entry name" value="ABC_transporter-like_ATP-bd"/>
</dbReference>
<evidence type="ECO:0000256" key="3">
    <source>
        <dbReference type="ARBA" id="ARBA00022840"/>
    </source>
</evidence>
<dbReference type="PROSITE" id="PS50893">
    <property type="entry name" value="ABC_TRANSPORTER_2"/>
    <property type="match status" value="1"/>
</dbReference>
<dbReference type="SUPFAM" id="SSF52540">
    <property type="entry name" value="P-loop containing nucleoside triphosphate hydrolases"/>
    <property type="match status" value="1"/>
</dbReference>
<dbReference type="PANTHER" id="PTHR42939:SF3">
    <property type="entry name" value="ABC TRANSPORTER ATP-BINDING COMPONENT"/>
    <property type="match status" value="1"/>
</dbReference>
<proteinExistence type="predicted"/>
<sequence length="280" mass="31421">MLSIRGLSKRYMNFSVEDVTFKVPDGTVVGLIGENGAGKSTIIKSVLGAVHPDGGEILVDGMPLDKLDRSGRQKISFVLDDMGLPMELTLSMLDKVLANIFEKWDSAKFKALVQKFGLPEKKMLKEFSKGMKMKATIAVALSYESNLLILDEPTSGLDPVVRDDILEMIYDYNRQNGRAALISSHITTDLEKICDYIVYIHGGKVIFNEEKDELLSRYAIYSTDEKQLAELDKTAVVKVLHRDYGVDILASKEKMPRDFEYRPVSLDDIMLFYSKGESIC</sequence>
<dbReference type="InterPro" id="IPR027417">
    <property type="entry name" value="P-loop_NTPase"/>
</dbReference>
<dbReference type="Gene3D" id="3.40.50.300">
    <property type="entry name" value="P-loop containing nucleotide triphosphate hydrolases"/>
    <property type="match status" value="1"/>
</dbReference>
<dbReference type="CDD" id="cd03230">
    <property type="entry name" value="ABC_DR_subfamily_A"/>
    <property type="match status" value="1"/>
</dbReference>
<dbReference type="Pfam" id="PF00005">
    <property type="entry name" value="ABC_tran"/>
    <property type="match status" value="1"/>
</dbReference>
<organism evidence="5 6">
    <name type="scientific">Candidatus Coproplasma stercoripullorum</name>
    <dbReference type="NCBI Taxonomy" id="2840751"/>
    <lineage>
        <taxon>Bacteria</taxon>
        <taxon>Bacillati</taxon>
        <taxon>Bacillota</taxon>
        <taxon>Clostridia</taxon>
        <taxon>Eubacteriales</taxon>
        <taxon>Candidatus Coproplasma</taxon>
    </lineage>
</organism>
<dbReference type="GO" id="GO:0016887">
    <property type="term" value="F:ATP hydrolysis activity"/>
    <property type="evidence" value="ECO:0007669"/>
    <property type="project" value="InterPro"/>
</dbReference>
<reference evidence="5" key="1">
    <citation type="submission" date="2020-10" db="EMBL/GenBank/DDBJ databases">
        <authorList>
            <person name="Gilroy R."/>
        </authorList>
    </citation>
    <scope>NUCLEOTIDE SEQUENCE</scope>
    <source>
        <strain evidence="5">ChiW25-3613</strain>
    </source>
</reference>
<dbReference type="PROSITE" id="PS00211">
    <property type="entry name" value="ABC_TRANSPORTER_1"/>
    <property type="match status" value="1"/>
</dbReference>
<evidence type="ECO:0000256" key="1">
    <source>
        <dbReference type="ARBA" id="ARBA00022448"/>
    </source>
</evidence>
<evidence type="ECO:0000313" key="6">
    <source>
        <dbReference type="Proteomes" id="UP000824179"/>
    </source>
</evidence>
<evidence type="ECO:0000313" key="5">
    <source>
        <dbReference type="EMBL" id="HIR38753.1"/>
    </source>
</evidence>
<dbReference type="EMBL" id="DVHB01000002">
    <property type="protein sequence ID" value="HIR38753.1"/>
    <property type="molecule type" value="Genomic_DNA"/>
</dbReference>
<keyword evidence="1" id="KW-0813">Transport</keyword>
<gene>
    <name evidence="5" type="ORF">IAB90_00060</name>
</gene>
<dbReference type="InterPro" id="IPR017871">
    <property type="entry name" value="ABC_transporter-like_CS"/>
</dbReference>
<dbReference type="SMART" id="SM00382">
    <property type="entry name" value="AAA"/>
    <property type="match status" value="1"/>
</dbReference>
<keyword evidence="3 5" id="KW-0067">ATP-binding</keyword>
<reference evidence="5" key="2">
    <citation type="journal article" date="2021" name="PeerJ">
        <title>Extensive microbial diversity within the chicken gut microbiome revealed by metagenomics and culture.</title>
        <authorList>
            <person name="Gilroy R."/>
            <person name="Ravi A."/>
            <person name="Getino M."/>
            <person name="Pursley I."/>
            <person name="Horton D.L."/>
            <person name="Alikhan N.F."/>
            <person name="Baker D."/>
            <person name="Gharbi K."/>
            <person name="Hall N."/>
            <person name="Watson M."/>
            <person name="Adriaenssens E.M."/>
            <person name="Foster-Nyarko E."/>
            <person name="Jarju S."/>
            <person name="Secka A."/>
            <person name="Antonio M."/>
            <person name="Oren A."/>
            <person name="Chaudhuri R.R."/>
            <person name="La Ragione R."/>
            <person name="Hildebrand F."/>
            <person name="Pallen M.J."/>
        </authorList>
    </citation>
    <scope>NUCLEOTIDE SEQUENCE</scope>
    <source>
        <strain evidence="5">ChiW25-3613</strain>
    </source>
</reference>